<dbReference type="InterPro" id="IPR005913">
    <property type="entry name" value="dTDP_dehydrorham_reduct"/>
</dbReference>
<evidence type="ECO:0000256" key="1">
    <source>
        <dbReference type="ARBA" id="ARBA00004781"/>
    </source>
</evidence>
<dbReference type="InterPro" id="IPR036291">
    <property type="entry name" value="NAD(P)-bd_dom_sf"/>
</dbReference>
<comment type="similarity">
    <text evidence="2 6">Belongs to the dTDP-4-dehydrorhamnose reductase family.</text>
</comment>
<evidence type="ECO:0000256" key="5">
    <source>
        <dbReference type="ARBA" id="ARBA00048200"/>
    </source>
</evidence>
<protein>
    <recommendedName>
        <fullName evidence="4 6">dTDP-4-dehydrorhamnose reductase</fullName>
        <ecNumber evidence="3 6">1.1.1.133</ecNumber>
    </recommendedName>
</protein>
<dbReference type="AlphaFoldDB" id="A0A378U2A4"/>
<dbReference type="RefSeq" id="WP_115092048.1">
    <property type="nucleotide sequence ID" value="NZ_CP068107.1"/>
</dbReference>
<dbReference type="EC" id="1.1.1.133" evidence="3 6"/>
<evidence type="ECO:0000256" key="6">
    <source>
        <dbReference type="RuleBase" id="RU364082"/>
    </source>
</evidence>
<dbReference type="GO" id="GO:0008831">
    <property type="term" value="F:dTDP-4-dehydrorhamnose reductase activity"/>
    <property type="evidence" value="ECO:0007669"/>
    <property type="project" value="UniProtKB-EC"/>
</dbReference>
<dbReference type="PANTHER" id="PTHR10491:SF4">
    <property type="entry name" value="METHIONINE ADENOSYLTRANSFERASE 2 SUBUNIT BETA"/>
    <property type="match status" value="1"/>
</dbReference>
<dbReference type="PANTHER" id="PTHR10491">
    <property type="entry name" value="DTDP-4-DEHYDRORHAMNOSE REDUCTASE"/>
    <property type="match status" value="1"/>
</dbReference>
<evidence type="ECO:0000256" key="2">
    <source>
        <dbReference type="ARBA" id="ARBA00010944"/>
    </source>
</evidence>
<dbReference type="SUPFAM" id="SSF51735">
    <property type="entry name" value="NAD(P)-binding Rossmann-fold domains"/>
    <property type="match status" value="1"/>
</dbReference>
<dbReference type="CDD" id="cd05254">
    <property type="entry name" value="dTDP_HR_like_SDR_e"/>
    <property type="match status" value="1"/>
</dbReference>
<feature type="domain" description="RmlD-like substrate binding" evidence="7">
    <location>
        <begin position="3"/>
        <end position="255"/>
    </location>
</feature>
<keyword evidence="6 8" id="KW-0560">Oxidoreductase</keyword>
<reference evidence="8 9" key="1">
    <citation type="submission" date="2018-06" db="EMBL/GenBank/DDBJ databases">
        <authorList>
            <consortium name="Pathogen Informatics"/>
            <person name="Doyle S."/>
        </authorList>
    </citation>
    <scope>NUCLEOTIDE SEQUENCE [LARGE SCALE GENOMIC DNA]</scope>
    <source>
        <strain evidence="8 9">NCTC11179</strain>
    </source>
</reference>
<name>A0A378U2A4_MYROD</name>
<comment type="pathway">
    <text evidence="1 6">Carbohydrate biosynthesis; dTDP-L-rhamnose biosynthesis.</text>
</comment>
<dbReference type="InterPro" id="IPR029903">
    <property type="entry name" value="RmlD-like-bd"/>
</dbReference>
<dbReference type="UniPathway" id="UPA00124"/>
<comment type="catalytic activity">
    <reaction evidence="5">
        <text>dTDP-beta-L-rhamnose + NADP(+) = dTDP-4-dehydro-beta-L-rhamnose + NADPH + H(+)</text>
        <dbReference type="Rhea" id="RHEA:21796"/>
        <dbReference type="ChEBI" id="CHEBI:15378"/>
        <dbReference type="ChEBI" id="CHEBI:57510"/>
        <dbReference type="ChEBI" id="CHEBI:57783"/>
        <dbReference type="ChEBI" id="CHEBI:58349"/>
        <dbReference type="ChEBI" id="CHEBI:62830"/>
        <dbReference type="EC" id="1.1.1.133"/>
    </reaction>
</comment>
<dbReference type="Gene3D" id="3.40.50.720">
    <property type="entry name" value="NAD(P)-binding Rossmann-like Domain"/>
    <property type="match status" value="1"/>
</dbReference>
<sequence length="256" mass="29019">MIKILVTGASGQMGQALQSIAHQYTDVHFIFLSSKELDISKKENIIAAFEIYKPDYCCNLAAYTNVERAEEEEALAFLVNAEGCKNLAEVCLQYDGTLIHISSDFVFDGAKNTPYTLEDIPNPINVYGASKLKGEQYIQALLVKHYIVRTSWVYSEFGHNFRNTMLNLAKTKIEINVVDDQIGCPTHATDVVCFILELILKKEKFGLYHYRGKQCGSWYDFAVAIFEEEGIKIKVNRIKSEDYLTKAKRPKYSVLG</sequence>
<dbReference type="NCBIfam" id="TIGR01214">
    <property type="entry name" value="rmlD"/>
    <property type="match status" value="1"/>
</dbReference>
<dbReference type="GO" id="GO:0019305">
    <property type="term" value="P:dTDP-rhamnose biosynthetic process"/>
    <property type="evidence" value="ECO:0007669"/>
    <property type="project" value="UniProtKB-UniPathway"/>
</dbReference>
<keyword evidence="9" id="KW-1185">Reference proteome</keyword>
<keyword evidence="6" id="KW-0521">NADP</keyword>
<evidence type="ECO:0000313" key="9">
    <source>
        <dbReference type="Proteomes" id="UP000255024"/>
    </source>
</evidence>
<gene>
    <name evidence="8" type="primary">rmlD</name>
    <name evidence="8" type="ORF">NCTC11179_02770</name>
</gene>
<dbReference type="Proteomes" id="UP000255024">
    <property type="component" value="Unassembled WGS sequence"/>
</dbReference>
<dbReference type="Pfam" id="PF04321">
    <property type="entry name" value="RmlD_sub_bind"/>
    <property type="match status" value="1"/>
</dbReference>
<evidence type="ECO:0000259" key="7">
    <source>
        <dbReference type="Pfam" id="PF04321"/>
    </source>
</evidence>
<evidence type="ECO:0000256" key="4">
    <source>
        <dbReference type="ARBA" id="ARBA00017099"/>
    </source>
</evidence>
<proteinExistence type="inferred from homology"/>
<dbReference type="GO" id="GO:0005829">
    <property type="term" value="C:cytosol"/>
    <property type="evidence" value="ECO:0007669"/>
    <property type="project" value="TreeGrafter"/>
</dbReference>
<comment type="function">
    <text evidence="6">Catalyzes the reduction of dTDP-6-deoxy-L-lyxo-4-hexulose to yield dTDP-L-rhamnose.</text>
</comment>
<dbReference type="Gene3D" id="3.90.25.10">
    <property type="entry name" value="UDP-galactose 4-epimerase, domain 1"/>
    <property type="match status" value="1"/>
</dbReference>
<evidence type="ECO:0000256" key="3">
    <source>
        <dbReference type="ARBA" id="ARBA00012929"/>
    </source>
</evidence>
<dbReference type="EMBL" id="UGQL01000002">
    <property type="protein sequence ID" value="STZ69266.1"/>
    <property type="molecule type" value="Genomic_DNA"/>
</dbReference>
<accession>A0A378U2A4</accession>
<evidence type="ECO:0000313" key="8">
    <source>
        <dbReference type="EMBL" id="STZ69266.1"/>
    </source>
</evidence>
<organism evidence="8 9">
    <name type="scientific">Myroides odoratus</name>
    <name type="common">Flavobacterium odoratum</name>
    <dbReference type="NCBI Taxonomy" id="256"/>
    <lineage>
        <taxon>Bacteria</taxon>
        <taxon>Pseudomonadati</taxon>
        <taxon>Bacteroidota</taxon>
        <taxon>Flavobacteriia</taxon>
        <taxon>Flavobacteriales</taxon>
        <taxon>Flavobacteriaceae</taxon>
        <taxon>Myroides</taxon>
    </lineage>
</organism>